<protein>
    <submittedName>
        <fullName evidence="1">Uncharacterized protein</fullName>
    </submittedName>
</protein>
<gene>
    <name evidence="1" type="ORF">ICHIAU1_20030</name>
</gene>
<accession>A0A7R6R2Q3</accession>
<organism evidence="1 2">
    <name type="scientific">Fluviibacter phosphoraccumulans</name>
    <dbReference type="NCBI Taxonomy" id="1751046"/>
    <lineage>
        <taxon>Bacteria</taxon>
        <taxon>Pseudomonadati</taxon>
        <taxon>Pseudomonadota</taxon>
        <taxon>Betaproteobacteria</taxon>
        <taxon>Rhodocyclales</taxon>
        <taxon>Fluviibacteraceae</taxon>
        <taxon>Fluviibacter</taxon>
    </lineage>
</organism>
<keyword evidence="2" id="KW-1185">Reference proteome</keyword>
<name>A0A7R6R2Q3_9RHOO</name>
<reference evidence="2" key="1">
    <citation type="submission" date="2020-01" db="EMBL/GenBank/DDBJ databases">
        <title>Phosphoaccumulans saitamaens gen. nov., sp. nov., a polyphosphate accumulating bacterium isolated from surface river water.</title>
        <authorList>
            <person name="Watanabe K."/>
            <person name="Suda W."/>
        </authorList>
    </citation>
    <scope>NUCLEOTIDE SEQUENCE [LARGE SCALE GENOMIC DNA]</scope>
    <source>
        <strain evidence="2">ICHIAU1</strain>
    </source>
</reference>
<dbReference type="Proteomes" id="UP000463961">
    <property type="component" value="Chromosome"/>
</dbReference>
<evidence type="ECO:0000313" key="1">
    <source>
        <dbReference type="EMBL" id="BBU69720.1"/>
    </source>
</evidence>
<dbReference type="EMBL" id="AP022345">
    <property type="protein sequence ID" value="BBU69720.1"/>
    <property type="molecule type" value="Genomic_DNA"/>
</dbReference>
<sequence length="51" mass="6093">MKAFLFRNVERKNEAADYDIFRVELWDKYAPRMDFDTIANHCVLVGNLLSR</sequence>
<dbReference type="AlphaFoldDB" id="A0A7R6R2Q3"/>
<evidence type="ECO:0000313" key="2">
    <source>
        <dbReference type="Proteomes" id="UP000463961"/>
    </source>
</evidence>
<proteinExistence type="predicted"/>